<proteinExistence type="predicted"/>
<feature type="transmembrane region" description="Helical" evidence="5">
    <location>
        <begin position="482"/>
        <end position="503"/>
    </location>
</feature>
<dbReference type="Gene3D" id="1.20.1740.10">
    <property type="entry name" value="Amino acid/polyamine transporter I"/>
    <property type="match status" value="1"/>
</dbReference>
<feature type="transmembrane region" description="Helical" evidence="5">
    <location>
        <begin position="172"/>
        <end position="190"/>
    </location>
</feature>
<dbReference type="EMBL" id="JAUKUA010000006">
    <property type="protein sequence ID" value="KAK0708714.1"/>
    <property type="molecule type" value="Genomic_DNA"/>
</dbReference>
<evidence type="ECO:0000256" key="2">
    <source>
        <dbReference type="ARBA" id="ARBA00022692"/>
    </source>
</evidence>
<evidence type="ECO:0000313" key="7">
    <source>
        <dbReference type="Proteomes" id="UP001172102"/>
    </source>
</evidence>
<gene>
    <name evidence="6" type="ORF">B0H67DRAFT_346863</name>
</gene>
<dbReference type="Proteomes" id="UP001172102">
    <property type="component" value="Unassembled WGS sequence"/>
</dbReference>
<dbReference type="InterPro" id="IPR050598">
    <property type="entry name" value="AminoAcid_Transporter"/>
</dbReference>
<dbReference type="GO" id="GO:0016020">
    <property type="term" value="C:membrane"/>
    <property type="evidence" value="ECO:0007669"/>
    <property type="project" value="UniProtKB-SubCell"/>
</dbReference>
<keyword evidence="3 5" id="KW-1133">Transmembrane helix</keyword>
<feature type="transmembrane region" description="Helical" evidence="5">
    <location>
        <begin position="135"/>
        <end position="160"/>
    </location>
</feature>
<organism evidence="6 7">
    <name type="scientific">Lasiosphaeris hirsuta</name>
    <dbReference type="NCBI Taxonomy" id="260670"/>
    <lineage>
        <taxon>Eukaryota</taxon>
        <taxon>Fungi</taxon>
        <taxon>Dikarya</taxon>
        <taxon>Ascomycota</taxon>
        <taxon>Pezizomycotina</taxon>
        <taxon>Sordariomycetes</taxon>
        <taxon>Sordariomycetidae</taxon>
        <taxon>Sordariales</taxon>
        <taxon>Lasiosphaeriaceae</taxon>
        <taxon>Lasiosphaeris</taxon>
    </lineage>
</organism>
<keyword evidence="7" id="KW-1185">Reference proteome</keyword>
<dbReference type="AlphaFoldDB" id="A0AA40A3V2"/>
<feature type="transmembrane region" description="Helical" evidence="5">
    <location>
        <begin position="88"/>
        <end position="106"/>
    </location>
</feature>
<feature type="transmembrane region" description="Helical" evidence="5">
    <location>
        <begin position="202"/>
        <end position="224"/>
    </location>
</feature>
<name>A0AA40A3V2_9PEZI</name>
<reference evidence="6" key="1">
    <citation type="submission" date="2023-06" db="EMBL/GenBank/DDBJ databases">
        <title>Genome-scale phylogeny and comparative genomics of the fungal order Sordariales.</title>
        <authorList>
            <consortium name="Lawrence Berkeley National Laboratory"/>
            <person name="Hensen N."/>
            <person name="Bonometti L."/>
            <person name="Westerberg I."/>
            <person name="Brannstrom I.O."/>
            <person name="Guillou S."/>
            <person name="Cros-Aarteil S."/>
            <person name="Calhoun S."/>
            <person name="Haridas S."/>
            <person name="Kuo A."/>
            <person name="Mondo S."/>
            <person name="Pangilinan J."/>
            <person name="Riley R."/>
            <person name="Labutti K."/>
            <person name="Andreopoulos B."/>
            <person name="Lipzen A."/>
            <person name="Chen C."/>
            <person name="Yanf M."/>
            <person name="Daum C."/>
            <person name="Ng V."/>
            <person name="Clum A."/>
            <person name="Steindorff A."/>
            <person name="Ohm R."/>
            <person name="Martin F."/>
            <person name="Silar P."/>
            <person name="Natvig D."/>
            <person name="Lalanne C."/>
            <person name="Gautier V."/>
            <person name="Ament-Velasquez S.L."/>
            <person name="Kruys A."/>
            <person name="Hutchinson M.I."/>
            <person name="Powell A.J."/>
            <person name="Barry K."/>
            <person name="Miller A.N."/>
            <person name="Grigoriev I.V."/>
            <person name="Debuchy R."/>
            <person name="Gladieux P."/>
            <person name="Thoren M.H."/>
            <person name="Johannesson H."/>
        </authorList>
    </citation>
    <scope>NUCLEOTIDE SEQUENCE</scope>
    <source>
        <strain evidence="6">SMH4607-1</strain>
    </source>
</reference>
<dbReference type="PANTHER" id="PTHR11785">
    <property type="entry name" value="AMINO ACID TRANSPORTER"/>
    <property type="match status" value="1"/>
</dbReference>
<comment type="subcellular location">
    <subcellularLocation>
        <location evidence="1">Membrane</location>
        <topology evidence="1">Multi-pass membrane protein</topology>
    </subcellularLocation>
</comment>
<feature type="transmembrane region" description="Helical" evidence="5">
    <location>
        <begin position="395"/>
        <end position="420"/>
    </location>
</feature>
<feature type="transmembrane region" description="Helical" evidence="5">
    <location>
        <begin position="426"/>
        <end position="445"/>
    </location>
</feature>
<dbReference type="PANTHER" id="PTHR11785:SF353">
    <property type="entry name" value="METHIONINE TRANSPORTER (EUROFUNG)"/>
    <property type="match status" value="1"/>
</dbReference>
<protein>
    <submittedName>
        <fullName evidence="6">Amino acid permease-domain-containing protein</fullName>
    </submittedName>
</protein>
<dbReference type="InterPro" id="IPR002293">
    <property type="entry name" value="AA/rel_permease1"/>
</dbReference>
<evidence type="ECO:0000256" key="4">
    <source>
        <dbReference type="ARBA" id="ARBA00023136"/>
    </source>
</evidence>
<feature type="transmembrane region" description="Helical" evidence="5">
    <location>
        <begin position="342"/>
        <end position="364"/>
    </location>
</feature>
<evidence type="ECO:0000256" key="5">
    <source>
        <dbReference type="SAM" id="Phobius"/>
    </source>
</evidence>
<evidence type="ECO:0000256" key="1">
    <source>
        <dbReference type="ARBA" id="ARBA00004141"/>
    </source>
</evidence>
<evidence type="ECO:0000256" key="3">
    <source>
        <dbReference type="ARBA" id="ARBA00022989"/>
    </source>
</evidence>
<feature type="transmembrane region" description="Helical" evidence="5">
    <location>
        <begin position="523"/>
        <end position="540"/>
    </location>
</feature>
<keyword evidence="2 5" id="KW-0812">Transmembrane</keyword>
<feature type="transmembrane region" description="Helical" evidence="5">
    <location>
        <begin position="294"/>
        <end position="313"/>
    </location>
</feature>
<keyword evidence="4 5" id="KW-0472">Membrane</keyword>
<dbReference type="Pfam" id="PF13520">
    <property type="entry name" value="AA_permease_2"/>
    <property type="match status" value="1"/>
</dbReference>
<comment type="caution">
    <text evidence="6">The sequence shown here is derived from an EMBL/GenBank/DDBJ whole genome shotgun (WGS) entry which is preliminary data.</text>
</comment>
<accession>A0AA40A3V2</accession>
<evidence type="ECO:0000313" key="6">
    <source>
        <dbReference type="EMBL" id="KAK0708714.1"/>
    </source>
</evidence>
<sequence>MAFEYEPHQVRIEVSDNQTYSLPSTQRHGEAEPCSRFTATATVRKVKQEHHLSYLSTASLTFNRTIGTAIFVSPATILEINGSKTMCIILWLVGGVITWAGMMVYLEYGIRWPLDGGGLHYTDRVWTRPRKFWTYLYGVMFVLLGGSQANAIIFSQAALTAASPDSPQDPRLVRAFAIFLVASICLFQSFSRINYIRFSNAFAIYKVLLLTFITIAGWLAVGGFRFPSRTQRTFGFTNLANDIAAGTYTAYGTAISLLLIMRAYAGYEVVNYVLEEVRRPPDDPNKVYRRSLKLSVSSVTFFYVMVNVAFFATCSTDELLTNRNTFALFISKVFGNSADSRVVAGVMLCCSAGGAVVSFIYTNVRVLKEIARMGIIPLPEFWATTTRYNTPGPALLLHFLATGIFILATPLGDATGFLVFITLPNYARTVLSILLGLGLLAAPWLSSFRPSESSISLVPGRHGVECRAAPWEPQSSRRLKGFLVFPLAFLFVLMNLFVLVLYWFPPRGQRDGGLATPITSNCIGPVAMGIFGGAILYWVWDRLVLPRLGCRMEIVDLDEIDHNLDVRITFKREISGISKTIVDALTRIGVGPAGAT</sequence>
<dbReference type="GO" id="GO:0015179">
    <property type="term" value="F:L-amino acid transmembrane transporter activity"/>
    <property type="evidence" value="ECO:0007669"/>
    <property type="project" value="TreeGrafter"/>
</dbReference>